<dbReference type="EMBL" id="FR910411">
    <property type="protein sequence ID" value="CDQ90340.1"/>
    <property type="molecule type" value="Genomic_DNA"/>
</dbReference>
<dbReference type="Proteomes" id="UP000193380">
    <property type="component" value="Unassembled WGS sequence"/>
</dbReference>
<dbReference type="Pfam" id="PF08246">
    <property type="entry name" value="Inhibitor_I29"/>
    <property type="match status" value="1"/>
</dbReference>
<organism evidence="2 4">
    <name type="scientific">Oncorhynchus mykiss</name>
    <name type="common">Rainbow trout</name>
    <name type="synonym">Salmo gairdneri</name>
    <dbReference type="NCBI Taxonomy" id="8022"/>
    <lineage>
        <taxon>Eukaryota</taxon>
        <taxon>Metazoa</taxon>
        <taxon>Chordata</taxon>
        <taxon>Craniata</taxon>
        <taxon>Vertebrata</taxon>
        <taxon>Euteleostomi</taxon>
        <taxon>Actinopterygii</taxon>
        <taxon>Neopterygii</taxon>
        <taxon>Teleostei</taxon>
        <taxon>Protacanthopterygii</taxon>
        <taxon>Salmoniformes</taxon>
        <taxon>Salmonidae</taxon>
        <taxon>Salmoninae</taxon>
        <taxon>Oncorhynchus</taxon>
    </lineage>
</organism>
<reference evidence="3 5" key="3">
    <citation type="submission" date="2020-07" db="EMBL/GenBank/DDBJ databases">
        <title>A long reads based de novo assembly of the rainbow trout Arlee double haploid line genome.</title>
        <authorList>
            <person name="Gao G."/>
            <person name="Palti Y."/>
        </authorList>
    </citation>
    <scope>NUCLEOTIDE SEQUENCE [LARGE SCALE GENOMIC DNA]</scope>
</reference>
<evidence type="ECO:0000313" key="2">
    <source>
        <dbReference type="EMBL" id="CDQ90340.1"/>
    </source>
</evidence>
<name>A0A060YMI8_ONCMY</name>
<dbReference type="KEGG" id="omy:110498158"/>
<reference evidence="3" key="4">
    <citation type="submission" date="2025-05" db="UniProtKB">
        <authorList>
            <consortium name="Ensembl"/>
        </authorList>
    </citation>
    <scope>IDENTIFICATION</scope>
</reference>
<keyword evidence="5" id="KW-1185">Reference proteome</keyword>
<protein>
    <recommendedName>
        <fullName evidence="1">Cathepsin propeptide inhibitor domain-containing protein</fullName>
    </recommendedName>
</protein>
<reference evidence="2" key="1">
    <citation type="journal article" date="2014" name="Nat. Commun.">
        <title>The rainbow trout genome provides novel insights into evolution after whole-genome duplication in vertebrates.</title>
        <authorList>
            <person name="Berthelot C."/>
            <person name="Brunet F."/>
            <person name="Chalopin D."/>
            <person name="Juanchich A."/>
            <person name="Bernard M."/>
            <person name="Noel B."/>
            <person name="Bento P."/>
            <person name="Da Silva C."/>
            <person name="Labadie K."/>
            <person name="Alberti A."/>
            <person name="Aury J.M."/>
            <person name="Louis A."/>
            <person name="Dehais P."/>
            <person name="Bardou P."/>
            <person name="Montfort J."/>
            <person name="Klopp C."/>
            <person name="Cabau C."/>
            <person name="Gaspin C."/>
            <person name="Thorgaard G.H."/>
            <person name="Boussaha M."/>
            <person name="Quillet E."/>
            <person name="Guyomard R."/>
            <person name="Galiana D."/>
            <person name="Bobe J."/>
            <person name="Volff J.N."/>
            <person name="Genet C."/>
            <person name="Wincker P."/>
            <person name="Jaillon O."/>
            <person name="Roest Crollius H."/>
            <person name="Guiguen Y."/>
        </authorList>
    </citation>
    <scope>NUCLEOTIDE SEQUENCE [LARGE SCALE GENOMIC DNA]</scope>
</reference>
<dbReference type="InterPro" id="IPR013201">
    <property type="entry name" value="Prot_inhib_I29"/>
</dbReference>
<dbReference type="SMART" id="SM00848">
    <property type="entry name" value="Inhibitor_I29"/>
    <property type="match status" value="1"/>
</dbReference>
<gene>
    <name evidence="2" type="ORF">GSONMT00032769001</name>
</gene>
<accession>A0A060YMI8</accession>
<feature type="domain" description="Cathepsin propeptide inhibitor" evidence="1">
    <location>
        <begin position="12"/>
        <end position="72"/>
    </location>
</feature>
<dbReference type="STRING" id="8022.A0A060YMI8"/>
<evidence type="ECO:0000313" key="3">
    <source>
        <dbReference type="Ensembl" id="ENSOMYP00000016795.1"/>
    </source>
</evidence>
<reference evidence="2" key="2">
    <citation type="submission" date="2014-03" db="EMBL/GenBank/DDBJ databases">
        <authorList>
            <person name="Genoscope - CEA"/>
        </authorList>
    </citation>
    <scope>NUCLEOTIDE SEQUENCE</scope>
</reference>
<evidence type="ECO:0000313" key="4">
    <source>
        <dbReference type="Proteomes" id="UP000193380"/>
    </source>
</evidence>
<dbReference type="Proteomes" id="UP000694395">
    <property type="component" value="Chromosome 19"/>
</dbReference>
<dbReference type="GeneTree" id="ENSGT00940000178412"/>
<dbReference type="AlphaFoldDB" id="A0A060YMI8"/>
<dbReference type="PaxDb" id="8022-A0A060YMI8"/>
<evidence type="ECO:0000313" key="5">
    <source>
        <dbReference type="Proteomes" id="UP000694395"/>
    </source>
</evidence>
<dbReference type="InterPro" id="IPR038765">
    <property type="entry name" value="Papain-like_cys_pep_sf"/>
</dbReference>
<dbReference type="OrthoDB" id="5855924at2759"/>
<sequence length="87" mass="10481">MASERQDVDKEFEEWKEKHGKKYKSKEEEAKRKKIWLECRTRVIEHNKKYDSGESTFECGMNHMSDLEQHEVCCGVRRSCHEEKNDS</sequence>
<dbReference type="Ensembl" id="ENSOMYT00000018520.2">
    <property type="protein sequence ID" value="ENSOMYP00000016795.1"/>
    <property type="gene ID" value="ENSOMYG00000008252.2"/>
</dbReference>
<evidence type="ECO:0000259" key="1">
    <source>
        <dbReference type="SMART" id="SM00848"/>
    </source>
</evidence>
<proteinExistence type="predicted"/>
<dbReference type="SUPFAM" id="SSF54001">
    <property type="entry name" value="Cysteine proteinases"/>
    <property type="match status" value="1"/>
</dbReference>
<dbReference type="Gene3D" id="1.10.287.2250">
    <property type="match status" value="1"/>
</dbReference>